<dbReference type="Proteomes" id="UP000828941">
    <property type="component" value="Chromosome 13"/>
</dbReference>
<comment type="caution">
    <text evidence="1">The sequence shown here is derived from an EMBL/GenBank/DDBJ whole genome shotgun (WGS) entry which is preliminary data.</text>
</comment>
<keyword evidence="2" id="KW-1185">Reference proteome</keyword>
<organism evidence="1 2">
    <name type="scientific">Bauhinia variegata</name>
    <name type="common">Purple orchid tree</name>
    <name type="synonym">Phanera variegata</name>
    <dbReference type="NCBI Taxonomy" id="167791"/>
    <lineage>
        <taxon>Eukaryota</taxon>
        <taxon>Viridiplantae</taxon>
        <taxon>Streptophyta</taxon>
        <taxon>Embryophyta</taxon>
        <taxon>Tracheophyta</taxon>
        <taxon>Spermatophyta</taxon>
        <taxon>Magnoliopsida</taxon>
        <taxon>eudicotyledons</taxon>
        <taxon>Gunneridae</taxon>
        <taxon>Pentapetalae</taxon>
        <taxon>rosids</taxon>
        <taxon>fabids</taxon>
        <taxon>Fabales</taxon>
        <taxon>Fabaceae</taxon>
        <taxon>Cercidoideae</taxon>
        <taxon>Cercideae</taxon>
        <taxon>Bauhiniinae</taxon>
        <taxon>Bauhinia</taxon>
    </lineage>
</organism>
<gene>
    <name evidence="1" type="ORF">L6164_033214</name>
</gene>
<reference evidence="1 2" key="1">
    <citation type="journal article" date="2022" name="DNA Res.">
        <title>Chromosomal-level genome assembly of the orchid tree Bauhinia variegata (Leguminosae; Cercidoideae) supports the allotetraploid origin hypothesis of Bauhinia.</title>
        <authorList>
            <person name="Zhong Y."/>
            <person name="Chen Y."/>
            <person name="Zheng D."/>
            <person name="Pang J."/>
            <person name="Liu Y."/>
            <person name="Luo S."/>
            <person name="Meng S."/>
            <person name="Qian L."/>
            <person name="Wei D."/>
            <person name="Dai S."/>
            <person name="Zhou R."/>
        </authorList>
    </citation>
    <scope>NUCLEOTIDE SEQUENCE [LARGE SCALE GENOMIC DNA]</scope>
    <source>
        <strain evidence="1">BV-YZ2020</strain>
    </source>
</reference>
<evidence type="ECO:0000313" key="2">
    <source>
        <dbReference type="Proteomes" id="UP000828941"/>
    </source>
</evidence>
<evidence type="ECO:0000313" key="1">
    <source>
        <dbReference type="EMBL" id="KAI4299788.1"/>
    </source>
</evidence>
<proteinExistence type="predicted"/>
<sequence>MIWILVVTFNEYDFPFYWLKAFLHYVIIFQLNVWSYSLVLGHESSAIGRQSDLCCFIIWMILSRLNFYLNRNLLLIFWLLVLVIDISLRIIKCCFCVSGISAANVSMIST</sequence>
<dbReference type="EMBL" id="CM039438">
    <property type="protein sequence ID" value="KAI4299788.1"/>
    <property type="molecule type" value="Genomic_DNA"/>
</dbReference>
<name>A0ACB9KRW4_BAUVA</name>
<accession>A0ACB9KRW4</accession>
<protein>
    <submittedName>
        <fullName evidence="1">Uncharacterized protein</fullName>
    </submittedName>
</protein>